<keyword evidence="2" id="KW-0812">Transmembrane</keyword>
<keyword evidence="2" id="KW-1133">Transmembrane helix</keyword>
<dbReference type="Proteomes" id="UP000701698">
    <property type="component" value="Unassembled WGS sequence"/>
</dbReference>
<dbReference type="AlphaFoldDB" id="A0A955RQA9"/>
<accession>A0A955RQA9</accession>
<dbReference type="InterPro" id="IPR029051">
    <property type="entry name" value="DUF4352"/>
</dbReference>
<evidence type="ECO:0000313" key="5">
    <source>
        <dbReference type="Proteomes" id="UP000701698"/>
    </source>
</evidence>
<evidence type="ECO:0000256" key="2">
    <source>
        <dbReference type="SAM" id="Phobius"/>
    </source>
</evidence>
<keyword evidence="2" id="KW-0472">Membrane</keyword>
<feature type="domain" description="DUF4352" evidence="3">
    <location>
        <begin position="50"/>
        <end position="154"/>
    </location>
</feature>
<evidence type="ECO:0000256" key="1">
    <source>
        <dbReference type="ARBA" id="ARBA00022729"/>
    </source>
</evidence>
<dbReference type="EMBL" id="JAGQKX010000069">
    <property type="protein sequence ID" value="MCA9390328.1"/>
    <property type="molecule type" value="Genomic_DNA"/>
</dbReference>
<evidence type="ECO:0000313" key="4">
    <source>
        <dbReference type="EMBL" id="MCA9390328.1"/>
    </source>
</evidence>
<reference evidence="4" key="1">
    <citation type="submission" date="2020-04" db="EMBL/GenBank/DDBJ databases">
        <authorList>
            <person name="Zhang T."/>
        </authorList>
    </citation>
    <scope>NUCLEOTIDE SEQUENCE</scope>
    <source>
        <strain evidence="4">HKST-UBA01</strain>
    </source>
</reference>
<dbReference type="InterPro" id="IPR029050">
    <property type="entry name" value="Immunoprotect_excell_Ig-like"/>
</dbReference>
<reference evidence="4" key="2">
    <citation type="journal article" date="2021" name="Microbiome">
        <title>Successional dynamics and alternative stable states in a saline activated sludge microbial community over 9 years.</title>
        <authorList>
            <person name="Wang Y."/>
            <person name="Ye J."/>
            <person name="Ju F."/>
            <person name="Liu L."/>
            <person name="Boyd J.A."/>
            <person name="Deng Y."/>
            <person name="Parks D.H."/>
            <person name="Jiang X."/>
            <person name="Yin X."/>
            <person name="Woodcroft B.J."/>
            <person name="Tyson G.W."/>
            <person name="Hugenholtz P."/>
            <person name="Polz M.F."/>
            <person name="Zhang T."/>
        </authorList>
    </citation>
    <scope>NUCLEOTIDE SEQUENCE</scope>
    <source>
        <strain evidence="4">HKST-UBA01</strain>
    </source>
</reference>
<sequence>MKNPMKNSFSLGLIIAGFFIIIFIFGALTGAAILRSYTPTTNQPPSPVASVENGGFTFTLHSVEYRQIENPLEEGYEYVIVDVSFENDSKNPVMVLPTFQVFMRDEFGRTYTMLPLEDLQILVAGELPPQAINRGEIGFATPLNAKLSLIFDTGWNGISPTIFELKR</sequence>
<keyword evidence="1" id="KW-0732">Signal</keyword>
<name>A0A955RQA9_UNCKA</name>
<feature type="transmembrane region" description="Helical" evidence="2">
    <location>
        <begin position="12"/>
        <end position="34"/>
    </location>
</feature>
<organism evidence="4 5">
    <name type="scientific">candidate division WWE3 bacterium</name>
    <dbReference type="NCBI Taxonomy" id="2053526"/>
    <lineage>
        <taxon>Bacteria</taxon>
        <taxon>Katanobacteria</taxon>
    </lineage>
</organism>
<dbReference type="Pfam" id="PF11611">
    <property type="entry name" value="DUF4352"/>
    <property type="match status" value="1"/>
</dbReference>
<proteinExistence type="predicted"/>
<evidence type="ECO:0000259" key="3">
    <source>
        <dbReference type="Pfam" id="PF11611"/>
    </source>
</evidence>
<protein>
    <submittedName>
        <fullName evidence="4">DUF4352 domain-containing protein</fullName>
    </submittedName>
</protein>
<gene>
    <name evidence="4" type="ORF">KC571_02885</name>
</gene>
<dbReference type="Gene3D" id="2.60.40.1240">
    <property type="match status" value="1"/>
</dbReference>
<comment type="caution">
    <text evidence="4">The sequence shown here is derived from an EMBL/GenBank/DDBJ whole genome shotgun (WGS) entry which is preliminary data.</text>
</comment>